<accession>A0A382I330</accession>
<feature type="domain" description="4Fe-4S ferredoxin-type" evidence="7">
    <location>
        <begin position="273"/>
        <end position="303"/>
    </location>
</feature>
<protein>
    <recommendedName>
        <fullName evidence="7">4Fe-4S ferredoxin-type domain-containing protein</fullName>
    </recommendedName>
</protein>
<dbReference type="EMBL" id="UINC01064797">
    <property type="protein sequence ID" value="SVB93805.1"/>
    <property type="molecule type" value="Genomic_DNA"/>
</dbReference>
<evidence type="ECO:0000256" key="1">
    <source>
        <dbReference type="ARBA" id="ARBA00004196"/>
    </source>
</evidence>
<evidence type="ECO:0000313" key="8">
    <source>
        <dbReference type="EMBL" id="SVB93805.1"/>
    </source>
</evidence>
<evidence type="ECO:0000256" key="4">
    <source>
        <dbReference type="ARBA" id="ARBA00023004"/>
    </source>
</evidence>
<feature type="non-terminal residue" evidence="8">
    <location>
        <position position="1"/>
    </location>
</feature>
<dbReference type="Pfam" id="PF13484">
    <property type="entry name" value="Fer4_16"/>
    <property type="match status" value="1"/>
</dbReference>
<evidence type="ECO:0000256" key="2">
    <source>
        <dbReference type="ARBA" id="ARBA00022723"/>
    </source>
</evidence>
<dbReference type="GO" id="GO:0051536">
    <property type="term" value="F:iron-sulfur cluster binding"/>
    <property type="evidence" value="ECO:0007669"/>
    <property type="project" value="UniProtKB-KW"/>
</dbReference>
<keyword evidence="2" id="KW-0479">Metal-binding</keyword>
<reference evidence="8" key="1">
    <citation type="submission" date="2018-05" db="EMBL/GenBank/DDBJ databases">
        <authorList>
            <person name="Lanie J.A."/>
            <person name="Ng W.-L."/>
            <person name="Kazmierczak K.M."/>
            <person name="Andrzejewski T.M."/>
            <person name="Davidsen T.M."/>
            <person name="Wayne K.J."/>
            <person name="Tettelin H."/>
            <person name="Glass J.I."/>
            <person name="Rusch D."/>
            <person name="Podicherti R."/>
            <person name="Tsui H.-C.T."/>
            <person name="Winkler M.E."/>
        </authorList>
    </citation>
    <scope>NUCLEOTIDE SEQUENCE</scope>
</reference>
<dbReference type="SUPFAM" id="SSF54862">
    <property type="entry name" value="4Fe-4S ferredoxins"/>
    <property type="match status" value="1"/>
</dbReference>
<keyword evidence="4" id="KW-0408">Iron</keyword>
<dbReference type="NCBIfam" id="TIGR02486">
    <property type="entry name" value="RDH"/>
    <property type="match status" value="1"/>
</dbReference>
<evidence type="ECO:0000256" key="5">
    <source>
        <dbReference type="ARBA" id="ARBA00023014"/>
    </source>
</evidence>
<sequence>KYSDIGEAHREDDEFCGFEILDHFERFNQSNDIYTRGQWDSRIRSDKVLNWFRGMFTPGIGVKKSEGYSARDFALKNAGWMATNLIIQRNRDADRTDGFLDYIKEFCPPAQEKMEIESVEQMTVELKHACRIFGASDVGITSYDPRWHYTKSFSAKTLAEKDYGIPEDLPNVIVVLAEMDYDVIRTYPSATAGVAVGSGYSNDCAMTLSIATFIQNMGYRAIATVNDTSQAIPYAIQAGLGEYGRNGLLIHPEFGPRTRIGRIHTDLPLKHDKPIKFGVREFCEVCRRCSDRCPPKAIARGLPQGEIINQSNVVGVRKWTVDAEKCFKFWADQGTECGICIRECPYNKDPANHLIRLYHQMWLKLAASPFKKLALWLDIKLGFGTRLRPNVYWKTKLRK</sequence>
<evidence type="ECO:0000256" key="3">
    <source>
        <dbReference type="ARBA" id="ARBA00022729"/>
    </source>
</evidence>
<evidence type="ECO:0000259" key="7">
    <source>
        <dbReference type="PROSITE" id="PS51379"/>
    </source>
</evidence>
<dbReference type="Pfam" id="PF13486">
    <property type="entry name" value="Dehalogenase"/>
    <property type="match status" value="1"/>
</dbReference>
<keyword evidence="5" id="KW-0411">Iron-sulfur</keyword>
<comment type="subcellular location">
    <subcellularLocation>
        <location evidence="1">Cell envelope</location>
    </subcellularLocation>
</comment>
<dbReference type="PROSITE" id="PS51379">
    <property type="entry name" value="4FE4S_FER_2"/>
    <property type="match status" value="1"/>
</dbReference>
<gene>
    <name evidence="8" type="ORF">METZ01_LOCUS246659</name>
</gene>
<proteinExistence type="predicted"/>
<name>A0A382I330_9ZZZZ</name>
<evidence type="ECO:0000256" key="6">
    <source>
        <dbReference type="ARBA" id="ARBA00023136"/>
    </source>
</evidence>
<keyword evidence="3" id="KW-0732">Signal</keyword>
<dbReference type="InterPro" id="IPR017896">
    <property type="entry name" value="4Fe4S_Fe-S-bd"/>
</dbReference>
<dbReference type="GO" id="GO:0030313">
    <property type="term" value="C:cell envelope"/>
    <property type="evidence" value="ECO:0007669"/>
    <property type="project" value="UniProtKB-SubCell"/>
</dbReference>
<keyword evidence="6" id="KW-0472">Membrane</keyword>
<organism evidence="8">
    <name type="scientific">marine metagenome</name>
    <dbReference type="NCBI Taxonomy" id="408172"/>
    <lineage>
        <taxon>unclassified sequences</taxon>
        <taxon>metagenomes</taxon>
        <taxon>ecological metagenomes</taxon>
    </lineage>
</organism>
<dbReference type="PANTHER" id="PTHR42827:SF1">
    <property type="entry name" value="IRON-SULFUR CLUSTER-BINDING PROTEIN"/>
    <property type="match status" value="1"/>
</dbReference>
<dbReference type="PANTHER" id="PTHR42827">
    <property type="entry name" value="IRON-SULFUR CLUSTER-BINDING PROTEIN-RELATED"/>
    <property type="match status" value="1"/>
</dbReference>
<dbReference type="InterPro" id="IPR028894">
    <property type="entry name" value="RDH_dom"/>
</dbReference>
<dbReference type="GO" id="GO:0046872">
    <property type="term" value="F:metal ion binding"/>
    <property type="evidence" value="ECO:0007669"/>
    <property type="project" value="UniProtKB-KW"/>
</dbReference>
<dbReference type="AlphaFoldDB" id="A0A382I330"/>
<dbReference type="Gene3D" id="3.30.70.20">
    <property type="match status" value="1"/>
</dbReference>
<dbReference type="InterPro" id="IPR012832">
    <property type="entry name" value="RDH"/>
</dbReference>